<dbReference type="AlphaFoldDB" id="A0AAV7L4B4"/>
<dbReference type="EMBL" id="JANPWB010000016">
    <property type="protein sequence ID" value="KAJ1085114.1"/>
    <property type="molecule type" value="Genomic_DNA"/>
</dbReference>
<evidence type="ECO:0000313" key="2">
    <source>
        <dbReference type="Proteomes" id="UP001066276"/>
    </source>
</evidence>
<organism evidence="1 2">
    <name type="scientific">Pleurodeles waltl</name>
    <name type="common">Iberian ribbed newt</name>
    <dbReference type="NCBI Taxonomy" id="8319"/>
    <lineage>
        <taxon>Eukaryota</taxon>
        <taxon>Metazoa</taxon>
        <taxon>Chordata</taxon>
        <taxon>Craniata</taxon>
        <taxon>Vertebrata</taxon>
        <taxon>Euteleostomi</taxon>
        <taxon>Amphibia</taxon>
        <taxon>Batrachia</taxon>
        <taxon>Caudata</taxon>
        <taxon>Salamandroidea</taxon>
        <taxon>Salamandridae</taxon>
        <taxon>Pleurodelinae</taxon>
        <taxon>Pleurodeles</taxon>
    </lineage>
</organism>
<proteinExistence type="predicted"/>
<accession>A0AAV7L4B4</accession>
<protein>
    <submittedName>
        <fullName evidence="1">Uncharacterized protein</fullName>
    </submittedName>
</protein>
<reference evidence="1" key="1">
    <citation type="journal article" date="2022" name="bioRxiv">
        <title>Sequencing and chromosome-scale assembly of the giantPleurodeles waltlgenome.</title>
        <authorList>
            <person name="Brown T."/>
            <person name="Elewa A."/>
            <person name="Iarovenko S."/>
            <person name="Subramanian E."/>
            <person name="Araus A.J."/>
            <person name="Petzold A."/>
            <person name="Susuki M."/>
            <person name="Suzuki K.-i.T."/>
            <person name="Hayashi T."/>
            <person name="Toyoda A."/>
            <person name="Oliveira C."/>
            <person name="Osipova E."/>
            <person name="Leigh N.D."/>
            <person name="Simon A."/>
            <person name="Yun M.H."/>
        </authorList>
    </citation>
    <scope>NUCLEOTIDE SEQUENCE</scope>
    <source>
        <strain evidence="1">20211129_DDA</strain>
        <tissue evidence="1">Liver</tissue>
    </source>
</reference>
<keyword evidence="2" id="KW-1185">Reference proteome</keyword>
<name>A0AAV7L4B4_PLEWA</name>
<gene>
    <name evidence="1" type="ORF">NDU88_005247</name>
</gene>
<sequence length="97" mass="11395">MVVCRRSCSLKQRRLSFSSRHEKETHLIDRIRCFFACGLRYWPDCCRLVADLAPVGVAPVKSHLLPVFRVMSTVRQKTHVYSPIELYTHAHTLRERK</sequence>
<dbReference type="Proteomes" id="UP001066276">
    <property type="component" value="Chromosome 12"/>
</dbReference>
<comment type="caution">
    <text evidence="1">The sequence shown here is derived from an EMBL/GenBank/DDBJ whole genome shotgun (WGS) entry which is preliminary data.</text>
</comment>
<evidence type="ECO:0000313" key="1">
    <source>
        <dbReference type="EMBL" id="KAJ1085114.1"/>
    </source>
</evidence>